<evidence type="ECO:0000313" key="2">
    <source>
        <dbReference type="EMBL" id="TGD43808.1"/>
    </source>
</evidence>
<name>A0ABY2KMJ7_9RHOB</name>
<proteinExistence type="predicted"/>
<dbReference type="Proteomes" id="UP000297741">
    <property type="component" value="Unassembled WGS sequence"/>
</dbReference>
<dbReference type="InterPro" id="IPR000182">
    <property type="entry name" value="GNAT_dom"/>
</dbReference>
<gene>
    <name evidence="2" type="ORF">EEB11_07415</name>
</gene>
<dbReference type="PROSITE" id="PS51186">
    <property type="entry name" value="GNAT"/>
    <property type="match status" value="1"/>
</dbReference>
<dbReference type="Pfam" id="PF00583">
    <property type="entry name" value="Acetyltransf_1"/>
    <property type="match status" value="1"/>
</dbReference>
<dbReference type="EMBL" id="RPEM01000004">
    <property type="protein sequence ID" value="TGD43808.1"/>
    <property type="molecule type" value="Genomic_DNA"/>
</dbReference>
<protein>
    <submittedName>
        <fullName evidence="2">GNAT family N-acetyltransferase</fullName>
    </submittedName>
</protein>
<dbReference type="InterPro" id="IPR016181">
    <property type="entry name" value="Acyl_CoA_acyltransferase"/>
</dbReference>
<dbReference type="RefSeq" id="WP_135429832.1">
    <property type="nucleotide sequence ID" value="NZ_RPEM01000004.1"/>
</dbReference>
<accession>A0ABY2KMJ7</accession>
<organism evidence="2 3">
    <name type="scientific">Pseudotabrizicola sediminis</name>
    <dbReference type="NCBI Taxonomy" id="2486418"/>
    <lineage>
        <taxon>Bacteria</taxon>
        <taxon>Pseudomonadati</taxon>
        <taxon>Pseudomonadota</taxon>
        <taxon>Alphaproteobacteria</taxon>
        <taxon>Rhodobacterales</taxon>
        <taxon>Paracoccaceae</taxon>
        <taxon>Pseudotabrizicola</taxon>
    </lineage>
</organism>
<comment type="caution">
    <text evidence="2">The sequence shown here is derived from an EMBL/GenBank/DDBJ whole genome shotgun (WGS) entry which is preliminary data.</text>
</comment>
<reference evidence="2 3" key="1">
    <citation type="submission" date="2018-11" db="EMBL/GenBank/DDBJ databases">
        <title>Tabrizicola sp. isolated from sediment of alpine lake.</title>
        <authorList>
            <person name="Liu Z."/>
        </authorList>
    </citation>
    <scope>NUCLEOTIDE SEQUENCE [LARGE SCALE GENOMIC DNA]</scope>
    <source>
        <strain evidence="2 3">DRYC-M-16</strain>
    </source>
</reference>
<keyword evidence="3" id="KW-1185">Reference proteome</keyword>
<sequence length="236" mass="24973">MTPETLADVMEQTWPPARAFPVGPWCIRDGQGGGKRVCAATAGPGWSDEAIPEAEAAMAALGQEALFLIRQGDDGLDQALQSRGYRVVDPVVAYAAPCALLADPAPPPMAAFAHWPPLAICAEIWRDGGIGPARLAVMQRALAPKCVVLGRVNDQPTGVAFVAIHQGVAMLHALEVRSKARRQGSAHHILRAAAGWAQQNGADSLTMVVTVANSPARNLYASLGMGVVGQYHYRQR</sequence>
<dbReference type="Gene3D" id="3.40.630.30">
    <property type="match status" value="1"/>
</dbReference>
<dbReference type="CDD" id="cd04301">
    <property type="entry name" value="NAT_SF"/>
    <property type="match status" value="1"/>
</dbReference>
<evidence type="ECO:0000259" key="1">
    <source>
        <dbReference type="PROSITE" id="PS51186"/>
    </source>
</evidence>
<feature type="domain" description="N-acetyltransferase" evidence="1">
    <location>
        <begin position="83"/>
        <end position="236"/>
    </location>
</feature>
<dbReference type="SUPFAM" id="SSF55729">
    <property type="entry name" value="Acyl-CoA N-acyltransferases (Nat)"/>
    <property type="match status" value="1"/>
</dbReference>
<evidence type="ECO:0000313" key="3">
    <source>
        <dbReference type="Proteomes" id="UP000297741"/>
    </source>
</evidence>